<evidence type="ECO:0000256" key="1">
    <source>
        <dbReference type="SAM" id="MobiDB-lite"/>
    </source>
</evidence>
<sequence>MATAEDNRRDPLGSPTIARKKTRDGTQSHPPAAAVESVIGRSALVPMASRGGCPSAAALGRLRPVAEGEQLLPFPPWLTNQELCSWFGQPLDPIKLCIMSNHDENSYNLRETKTIHGMRFAQDQRLAELAQSQERNMACILELVQQGNTGVAERAQ</sequence>
<organism evidence="2 3">
    <name type="scientific">Stephania yunnanensis</name>
    <dbReference type="NCBI Taxonomy" id="152371"/>
    <lineage>
        <taxon>Eukaryota</taxon>
        <taxon>Viridiplantae</taxon>
        <taxon>Streptophyta</taxon>
        <taxon>Embryophyta</taxon>
        <taxon>Tracheophyta</taxon>
        <taxon>Spermatophyta</taxon>
        <taxon>Magnoliopsida</taxon>
        <taxon>Ranunculales</taxon>
        <taxon>Menispermaceae</taxon>
        <taxon>Menispermoideae</taxon>
        <taxon>Cissampelideae</taxon>
        <taxon>Stephania</taxon>
    </lineage>
</organism>
<proteinExistence type="predicted"/>
<reference evidence="2 3" key="1">
    <citation type="submission" date="2024-01" db="EMBL/GenBank/DDBJ databases">
        <title>Genome assemblies of Stephania.</title>
        <authorList>
            <person name="Yang L."/>
        </authorList>
    </citation>
    <scope>NUCLEOTIDE SEQUENCE [LARGE SCALE GENOMIC DNA]</scope>
    <source>
        <strain evidence="2">YNDBR</strain>
        <tissue evidence="2">Leaf</tissue>
    </source>
</reference>
<protein>
    <submittedName>
        <fullName evidence="2">Uncharacterized protein</fullName>
    </submittedName>
</protein>
<feature type="compositionally biased region" description="Basic and acidic residues" evidence="1">
    <location>
        <begin position="1"/>
        <end position="11"/>
    </location>
</feature>
<feature type="region of interest" description="Disordered" evidence="1">
    <location>
        <begin position="1"/>
        <end position="32"/>
    </location>
</feature>
<accession>A0AAP0HRY8</accession>
<dbReference type="AlphaFoldDB" id="A0AAP0HRY8"/>
<evidence type="ECO:0000313" key="2">
    <source>
        <dbReference type="EMBL" id="KAK9099148.1"/>
    </source>
</evidence>
<keyword evidence="3" id="KW-1185">Reference proteome</keyword>
<dbReference type="EMBL" id="JBBNAF010000011">
    <property type="protein sequence ID" value="KAK9099148.1"/>
    <property type="molecule type" value="Genomic_DNA"/>
</dbReference>
<comment type="caution">
    <text evidence="2">The sequence shown here is derived from an EMBL/GenBank/DDBJ whole genome shotgun (WGS) entry which is preliminary data.</text>
</comment>
<gene>
    <name evidence="2" type="ORF">Syun_026193</name>
</gene>
<dbReference type="Proteomes" id="UP001420932">
    <property type="component" value="Unassembled WGS sequence"/>
</dbReference>
<evidence type="ECO:0000313" key="3">
    <source>
        <dbReference type="Proteomes" id="UP001420932"/>
    </source>
</evidence>
<name>A0AAP0HRY8_9MAGN</name>